<feature type="compositionally biased region" description="Polar residues" evidence="1">
    <location>
        <begin position="158"/>
        <end position="182"/>
    </location>
</feature>
<name>S8DZJ6_FOMSC</name>
<sequence length="209" mass="22992">MSPPATQLPKLPRLPRHLEHALTTTTLQVLEVPWLRGRAGTQWIVDGCPQRQVGEGDLVQLTSQDRWTGVGRLSNVTCLEKHWVTFRISGTIPNEGVRIPIPWARLTPQIASAHARLFLSLENIPPHPAFRHYDAFRNPLINPYFTVAWEAAAPPTGNDRTTPSNDQQPSSAQRRAQGTTASAPRPAQPRGPTEVPNMPSNAATGRSTS</sequence>
<evidence type="ECO:0000313" key="3">
    <source>
        <dbReference type="Proteomes" id="UP000015241"/>
    </source>
</evidence>
<feature type="compositionally biased region" description="Polar residues" evidence="1">
    <location>
        <begin position="198"/>
        <end position="209"/>
    </location>
</feature>
<accession>S8DZJ6</accession>
<evidence type="ECO:0000256" key="1">
    <source>
        <dbReference type="SAM" id="MobiDB-lite"/>
    </source>
</evidence>
<dbReference type="InParanoid" id="S8DZJ6"/>
<dbReference type="EMBL" id="KE504187">
    <property type="protein sequence ID" value="EPS96548.1"/>
    <property type="molecule type" value="Genomic_DNA"/>
</dbReference>
<dbReference type="OrthoDB" id="10574593at2759"/>
<dbReference type="AlphaFoldDB" id="S8DZJ6"/>
<feature type="region of interest" description="Disordered" evidence="1">
    <location>
        <begin position="153"/>
        <end position="209"/>
    </location>
</feature>
<dbReference type="Proteomes" id="UP000015241">
    <property type="component" value="Unassembled WGS sequence"/>
</dbReference>
<keyword evidence="3" id="KW-1185">Reference proteome</keyword>
<dbReference type="HOGENOM" id="CLU_1315449_0_0_1"/>
<evidence type="ECO:0000313" key="2">
    <source>
        <dbReference type="EMBL" id="EPS96548.1"/>
    </source>
</evidence>
<gene>
    <name evidence="2" type="ORF">FOMPIDRAFT_94552</name>
</gene>
<protein>
    <submittedName>
        <fullName evidence="2">Uncharacterized protein</fullName>
    </submittedName>
</protein>
<reference evidence="2 3" key="1">
    <citation type="journal article" date="2012" name="Science">
        <title>The Paleozoic origin of enzymatic lignin decomposition reconstructed from 31 fungal genomes.</title>
        <authorList>
            <person name="Floudas D."/>
            <person name="Binder M."/>
            <person name="Riley R."/>
            <person name="Barry K."/>
            <person name="Blanchette R.A."/>
            <person name="Henrissat B."/>
            <person name="Martinez A.T."/>
            <person name="Otillar R."/>
            <person name="Spatafora J.W."/>
            <person name="Yadav J.S."/>
            <person name="Aerts A."/>
            <person name="Benoit I."/>
            <person name="Boyd A."/>
            <person name="Carlson A."/>
            <person name="Copeland A."/>
            <person name="Coutinho P.M."/>
            <person name="de Vries R.P."/>
            <person name="Ferreira P."/>
            <person name="Findley K."/>
            <person name="Foster B."/>
            <person name="Gaskell J."/>
            <person name="Glotzer D."/>
            <person name="Gorecki P."/>
            <person name="Heitman J."/>
            <person name="Hesse C."/>
            <person name="Hori C."/>
            <person name="Igarashi K."/>
            <person name="Jurgens J.A."/>
            <person name="Kallen N."/>
            <person name="Kersten P."/>
            <person name="Kohler A."/>
            <person name="Kuees U."/>
            <person name="Kumar T.K.A."/>
            <person name="Kuo A."/>
            <person name="LaButti K."/>
            <person name="Larrondo L.F."/>
            <person name="Lindquist E."/>
            <person name="Ling A."/>
            <person name="Lombard V."/>
            <person name="Lucas S."/>
            <person name="Lundell T."/>
            <person name="Martin R."/>
            <person name="McLaughlin D.J."/>
            <person name="Morgenstern I."/>
            <person name="Morin E."/>
            <person name="Murat C."/>
            <person name="Nagy L.G."/>
            <person name="Nolan M."/>
            <person name="Ohm R.A."/>
            <person name="Patyshakuliyeva A."/>
            <person name="Rokas A."/>
            <person name="Ruiz-Duenas F.J."/>
            <person name="Sabat G."/>
            <person name="Salamov A."/>
            <person name="Samejima M."/>
            <person name="Schmutz J."/>
            <person name="Slot J.C."/>
            <person name="St John F."/>
            <person name="Stenlid J."/>
            <person name="Sun H."/>
            <person name="Sun S."/>
            <person name="Syed K."/>
            <person name="Tsang A."/>
            <person name="Wiebenga A."/>
            <person name="Young D."/>
            <person name="Pisabarro A."/>
            <person name="Eastwood D.C."/>
            <person name="Martin F."/>
            <person name="Cullen D."/>
            <person name="Grigoriev I.V."/>
            <person name="Hibbett D.S."/>
        </authorList>
    </citation>
    <scope>NUCLEOTIDE SEQUENCE</scope>
    <source>
        <strain evidence="3">FP-58527</strain>
    </source>
</reference>
<organism evidence="2 3">
    <name type="scientific">Fomitopsis schrenkii</name>
    <name type="common">Brown rot fungus</name>
    <dbReference type="NCBI Taxonomy" id="2126942"/>
    <lineage>
        <taxon>Eukaryota</taxon>
        <taxon>Fungi</taxon>
        <taxon>Dikarya</taxon>
        <taxon>Basidiomycota</taxon>
        <taxon>Agaricomycotina</taxon>
        <taxon>Agaricomycetes</taxon>
        <taxon>Polyporales</taxon>
        <taxon>Fomitopsis</taxon>
    </lineage>
</organism>
<proteinExistence type="predicted"/>